<evidence type="ECO:0000259" key="2">
    <source>
        <dbReference type="SMART" id="SM00278"/>
    </source>
</evidence>
<feature type="domain" description="Helix-hairpin-helix DNA-binding motif class 1" evidence="2">
    <location>
        <begin position="81"/>
        <end position="100"/>
    </location>
</feature>
<evidence type="ECO:0000256" key="1">
    <source>
        <dbReference type="SAM" id="SignalP"/>
    </source>
</evidence>
<keyword evidence="1" id="KW-0732">Signal</keyword>
<dbReference type="RefSeq" id="WP_330086285.1">
    <property type="nucleotide sequence ID" value="NZ_JAUGZK010000001.1"/>
</dbReference>
<dbReference type="InterPro" id="IPR051675">
    <property type="entry name" value="Endo/Exo/Phosphatase_dom_1"/>
</dbReference>
<dbReference type="SUPFAM" id="SSF47781">
    <property type="entry name" value="RuvA domain 2-like"/>
    <property type="match status" value="1"/>
</dbReference>
<proteinExistence type="predicted"/>
<dbReference type="SMART" id="SM00278">
    <property type="entry name" value="HhH1"/>
    <property type="match status" value="2"/>
</dbReference>
<keyword evidence="4" id="KW-1185">Reference proteome</keyword>
<feature type="domain" description="Helix-hairpin-helix DNA-binding motif class 1" evidence="2">
    <location>
        <begin position="51"/>
        <end position="70"/>
    </location>
</feature>
<gene>
    <name evidence="3" type="ORF">QWF21_01635</name>
</gene>
<feature type="chain" id="PRO_5045098631" evidence="1">
    <location>
        <begin position="23"/>
        <end position="105"/>
    </location>
</feature>
<dbReference type="PANTHER" id="PTHR21180:SF32">
    <property type="entry name" value="ENDONUCLEASE_EXONUCLEASE_PHOSPHATASE FAMILY DOMAIN-CONTAINING PROTEIN 1"/>
    <property type="match status" value="1"/>
</dbReference>
<dbReference type="Pfam" id="PF12836">
    <property type="entry name" value="HHH_3"/>
    <property type="match status" value="1"/>
</dbReference>
<dbReference type="EMBL" id="JAUGZK010000001">
    <property type="protein sequence ID" value="MEE2022929.1"/>
    <property type="molecule type" value="Genomic_DNA"/>
</dbReference>
<accession>A0ABU7JB99</accession>
<organism evidence="3 4">
    <name type="scientific">Alkalimonas mucilaginosa</name>
    <dbReference type="NCBI Taxonomy" id="3057676"/>
    <lineage>
        <taxon>Bacteria</taxon>
        <taxon>Pseudomonadati</taxon>
        <taxon>Pseudomonadota</taxon>
        <taxon>Gammaproteobacteria</taxon>
        <taxon>Alkalimonas</taxon>
    </lineage>
</organism>
<evidence type="ECO:0000313" key="4">
    <source>
        <dbReference type="Proteomes" id="UP001339167"/>
    </source>
</evidence>
<comment type="caution">
    <text evidence="3">The sequence shown here is derived from an EMBL/GenBank/DDBJ whole genome shotgun (WGS) entry which is preliminary data.</text>
</comment>
<dbReference type="InterPro" id="IPR010994">
    <property type="entry name" value="RuvA_2-like"/>
</dbReference>
<protein>
    <submittedName>
        <fullName evidence="3">Helix-hairpin-helix domain-containing protein</fullName>
    </submittedName>
</protein>
<dbReference type="Gene3D" id="1.10.150.320">
    <property type="entry name" value="Photosystem II 12 kDa extrinsic protein"/>
    <property type="match status" value="1"/>
</dbReference>
<name>A0ABU7JB99_9GAMM</name>
<evidence type="ECO:0000313" key="3">
    <source>
        <dbReference type="EMBL" id="MEE2022929.1"/>
    </source>
</evidence>
<dbReference type="PANTHER" id="PTHR21180">
    <property type="entry name" value="ENDONUCLEASE/EXONUCLEASE/PHOSPHATASE FAMILY DOMAIN-CONTAINING PROTEIN 1"/>
    <property type="match status" value="1"/>
</dbReference>
<dbReference type="InterPro" id="IPR003583">
    <property type="entry name" value="Hlx-hairpin-Hlx_DNA-bd_motif"/>
</dbReference>
<reference evidence="3 4" key="1">
    <citation type="submission" date="2023-06" db="EMBL/GenBank/DDBJ databases">
        <title>Alkalimonas sp., MEB004 an alkaliphilic bacterium isolated from Lonar Lake, India.</title>
        <authorList>
            <person name="Joshi A."/>
            <person name="Thite S."/>
        </authorList>
    </citation>
    <scope>NUCLEOTIDE SEQUENCE [LARGE SCALE GENOMIC DNA]</scope>
    <source>
        <strain evidence="3 4">MEB004</strain>
    </source>
</reference>
<dbReference type="Proteomes" id="UP001339167">
    <property type="component" value="Unassembled WGS sequence"/>
</dbReference>
<feature type="signal peptide" evidence="1">
    <location>
        <begin position="1"/>
        <end position="22"/>
    </location>
</feature>
<sequence>MKTFVFAFSMMVVALVSHQLFALEAKPQHSMNKAQSVAAVQKISLNTASAEQLALIPGIGEQKAAAIQQYIAEHGAIRNEQQLTEVRGIGPKLAAQMANYVRFDD</sequence>